<reference evidence="6" key="1">
    <citation type="journal article" date="2019" name="Int. J. Syst. Evol. Microbiol.">
        <title>The Global Catalogue of Microorganisms (GCM) 10K type strain sequencing project: providing services to taxonomists for standard genome sequencing and annotation.</title>
        <authorList>
            <consortium name="The Broad Institute Genomics Platform"/>
            <consortium name="The Broad Institute Genome Sequencing Center for Infectious Disease"/>
            <person name="Wu L."/>
            <person name="Ma J."/>
        </authorList>
    </citation>
    <scope>NUCLEOTIDE SEQUENCE [LARGE SCALE GENOMIC DNA]</scope>
    <source>
        <strain evidence="6">CGMCC 1.15480</strain>
    </source>
</reference>
<dbReference type="EMBL" id="BMJI01000001">
    <property type="protein sequence ID" value="GGC79398.1"/>
    <property type="molecule type" value="Genomic_DNA"/>
</dbReference>
<dbReference type="PANTHER" id="PTHR43103:SF5">
    <property type="entry name" value="4-EPIMERASE, PUTATIVE (AFU_ORTHOLOGUE AFUA_7G00360)-RELATED"/>
    <property type="match status" value="1"/>
</dbReference>
<proteinExistence type="inferred from homology"/>
<keyword evidence="2" id="KW-0560">Oxidoreductase</keyword>
<name>A0ABQ1NK80_9MICC</name>
<evidence type="ECO:0000313" key="6">
    <source>
        <dbReference type="Proteomes" id="UP000597761"/>
    </source>
</evidence>
<protein>
    <submittedName>
        <fullName evidence="5">UDP-glucose 4-epimerase</fullName>
    </submittedName>
</protein>
<comment type="caution">
    <text evidence="5">The sequence shown here is derived from an EMBL/GenBank/DDBJ whole genome shotgun (WGS) entry which is preliminary data.</text>
</comment>
<dbReference type="PANTHER" id="PTHR43103">
    <property type="entry name" value="NUCLEOSIDE-DIPHOSPHATE-SUGAR EPIMERASE"/>
    <property type="match status" value="1"/>
</dbReference>
<evidence type="ECO:0000313" key="5">
    <source>
        <dbReference type="EMBL" id="GGC79398.1"/>
    </source>
</evidence>
<dbReference type="Pfam" id="PF01370">
    <property type="entry name" value="Epimerase"/>
    <property type="match status" value="1"/>
</dbReference>
<dbReference type="InterPro" id="IPR036291">
    <property type="entry name" value="NAD(P)-bd_dom_sf"/>
</dbReference>
<dbReference type="Proteomes" id="UP000597761">
    <property type="component" value="Unassembled WGS sequence"/>
</dbReference>
<sequence length="294" mass="32187">MTLPTTNHATTPLRVAVTGASGKLGSAVVEDLTAHGHQVVVLDQTPPEDPSIGSRVDLTDYGQTVDALGGIDDRHGGLDAVVHLAALPAPGLATDVATFENNMLATYHVFHAALRVGIRNIVHASSETLLGIPFEQDPPYLPVDEDYPARPESTYSLVKHLEETMAEQLVRWTPGLKIVGLRFSNVMRVEDYAQFPEFDADPASRDWNLWAYIDRRDGAQAVRKALTWQHHGHATFVIANDDSVMSRSTAELAAARFPDVPVTKELGEHESLLSNAKAKRLLGFAPEHSWRDHV</sequence>
<feature type="domain" description="NAD-dependent epimerase/dehydratase" evidence="4">
    <location>
        <begin position="15"/>
        <end position="187"/>
    </location>
</feature>
<gene>
    <name evidence="5" type="ORF">GCM10011512_02560</name>
</gene>
<evidence type="ECO:0000256" key="1">
    <source>
        <dbReference type="ARBA" id="ARBA00007637"/>
    </source>
</evidence>
<dbReference type="SUPFAM" id="SSF51735">
    <property type="entry name" value="NAD(P)-binding Rossmann-fold domains"/>
    <property type="match status" value="1"/>
</dbReference>
<dbReference type="InterPro" id="IPR001509">
    <property type="entry name" value="Epimerase_deHydtase"/>
</dbReference>
<keyword evidence="3" id="KW-0520">NAD</keyword>
<accession>A0ABQ1NK80</accession>
<keyword evidence="6" id="KW-1185">Reference proteome</keyword>
<evidence type="ECO:0000256" key="3">
    <source>
        <dbReference type="ARBA" id="ARBA00023027"/>
    </source>
</evidence>
<evidence type="ECO:0000256" key="2">
    <source>
        <dbReference type="ARBA" id="ARBA00023002"/>
    </source>
</evidence>
<evidence type="ECO:0000259" key="4">
    <source>
        <dbReference type="Pfam" id="PF01370"/>
    </source>
</evidence>
<dbReference type="Gene3D" id="3.40.50.720">
    <property type="entry name" value="NAD(P)-binding Rossmann-like Domain"/>
    <property type="match status" value="1"/>
</dbReference>
<organism evidence="5 6">
    <name type="scientific">Tersicoccus solisilvae</name>
    <dbReference type="NCBI Taxonomy" id="1882339"/>
    <lineage>
        <taxon>Bacteria</taxon>
        <taxon>Bacillati</taxon>
        <taxon>Actinomycetota</taxon>
        <taxon>Actinomycetes</taxon>
        <taxon>Micrococcales</taxon>
        <taxon>Micrococcaceae</taxon>
        <taxon>Tersicoccus</taxon>
    </lineage>
</organism>
<comment type="similarity">
    <text evidence="1">Belongs to the NAD(P)-dependent epimerase/dehydratase family.</text>
</comment>